<evidence type="ECO:0000256" key="3">
    <source>
        <dbReference type="ARBA" id="ARBA00023027"/>
    </source>
</evidence>
<feature type="binding site" evidence="5">
    <location>
        <position position="84"/>
    </location>
    <ligand>
        <name>substrate</name>
    </ligand>
</feature>
<dbReference type="SUPFAM" id="SSF56327">
    <property type="entry name" value="LDH C-terminal domain-like"/>
    <property type="match status" value="1"/>
</dbReference>
<dbReference type="InterPro" id="IPR001236">
    <property type="entry name" value="Lactate/malate_DH_N"/>
</dbReference>
<reference evidence="10 11" key="1">
    <citation type="submission" date="2016-07" db="EMBL/GenBank/DDBJ databases">
        <title>Detection of Helicobacter winghamensis from caecal content of red fox (Vulpes vulpes).</title>
        <authorList>
            <person name="Zanoni R.G."/>
            <person name="Florio D."/>
            <person name="Caffara M."/>
            <person name="Renzi M."/>
            <person name="Parisi A."/>
            <person name="Pasquali F."/>
            <person name="Manfreda G."/>
        </authorList>
    </citation>
    <scope>NUCLEOTIDE SEQUENCE [LARGE SCALE GENOMIC DNA]</scope>
    <source>
        <strain evidence="10 11">295_13</strain>
    </source>
</reference>
<accession>A0A2N3PL44</accession>
<evidence type="ECO:0000259" key="8">
    <source>
        <dbReference type="Pfam" id="PF00056"/>
    </source>
</evidence>
<dbReference type="AlphaFoldDB" id="A0A2N3PL44"/>
<dbReference type="STRING" id="556267.HWAG_01418"/>
<dbReference type="Gene3D" id="3.40.50.720">
    <property type="entry name" value="NAD(P)-binding Rossmann-like Domain"/>
    <property type="match status" value="1"/>
</dbReference>
<dbReference type="GO" id="GO:0006089">
    <property type="term" value="P:lactate metabolic process"/>
    <property type="evidence" value="ECO:0007669"/>
    <property type="project" value="TreeGrafter"/>
</dbReference>
<dbReference type="InterPro" id="IPR001557">
    <property type="entry name" value="L-lactate/malate_DH"/>
</dbReference>
<evidence type="ECO:0000256" key="1">
    <source>
        <dbReference type="ARBA" id="ARBA00022532"/>
    </source>
</evidence>
<gene>
    <name evidence="10" type="ORF">BCM31_04190</name>
</gene>
<feature type="binding site" evidence="5">
    <location>
        <position position="153"/>
    </location>
    <ligand>
        <name>substrate</name>
    </ligand>
</feature>
<protein>
    <submittedName>
        <fullName evidence="10">Malate dehydrogenase</fullName>
    </submittedName>
</protein>
<comment type="similarity">
    <text evidence="7">Belongs to the LDH/MDH superfamily.</text>
</comment>
<organism evidence="10 11">
    <name type="scientific">Helicobacter winghamensis</name>
    <dbReference type="NCBI Taxonomy" id="157268"/>
    <lineage>
        <taxon>Bacteria</taxon>
        <taxon>Pseudomonadati</taxon>
        <taxon>Campylobacterota</taxon>
        <taxon>Epsilonproteobacteria</taxon>
        <taxon>Campylobacterales</taxon>
        <taxon>Helicobacteraceae</taxon>
        <taxon>Helicobacter</taxon>
    </lineage>
</organism>
<comment type="caution">
    <text evidence="10">The sequence shown here is derived from an EMBL/GenBank/DDBJ whole genome shotgun (WGS) entry which is preliminary data.</text>
</comment>
<feature type="domain" description="Lactate/malate dehydrogenase C-terminal" evidence="9">
    <location>
        <begin position="149"/>
        <end position="309"/>
    </location>
</feature>
<feature type="binding site" evidence="6">
    <location>
        <begin position="11"/>
        <end position="16"/>
    </location>
    <ligand>
        <name>NAD(+)</name>
        <dbReference type="ChEBI" id="CHEBI:57540"/>
    </ligand>
</feature>
<dbReference type="FunFam" id="3.90.110.10:FF:000004">
    <property type="entry name" value="Malate dehydrogenase"/>
    <property type="match status" value="1"/>
</dbReference>
<feature type="binding site" evidence="6">
    <location>
        <position position="97"/>
    </location>
    <ligand>
        <name>NAD(+)</name>
        <dbReference type="ChEBI" id="CHEBI:57540"/>
    </ligand>
</feature>
<dbReference type="GO" id="GO:0004459">
    <property type="term" value="F:L-lactate dehydrogenase (NAD+) activity"/>
    <property type="evidence" value="ECO:0007669"/>
    <property type="project" value="TreeGrafter"/>
</dbReference>
<dbReference type="PIRSF" id="PIRSF000102">
    <property type="entry name" value="Lac_mal_DH"/>
    <property type="match status" value="1"/>
</dbReference>
<evidence type="ECO:0000256" key="6">
    <source>
        <dbReference type="PIRSR" id="PIRSR000102-3"/>
    </source>
</evidence>
<dbReference type="RefSeq" id="WP_006803114.1">
    <property type="nucleotide sequence ID" value="NZ_CABKOI010000018.1"/>
</dbReference>
<evidence type="ECO:0000259" key="9">
    <source>
        <dbReference type="Pfam" id="PF02866"/>
    </source>
</evidence>
<dbReference type="Pfam" id="PF00056">
    <property type="entry name" value="Ldh_1_N"/>
    <property type="match status" value="1"/>
</dbReference>
<dbReference type="GeneID" id="97289850"/>
<feature type="domain" description="Lactate/malate dehydrogenase N-terminal" evidence="8">
    <location>
        <begin position="6"/>
        <end position="144"/>
    </location>
</feature>
<dbReference type="InterPro" id="IPR015955">
    <property type="entry name" value="Lactate_DH/Glyco_Ohase_4_C"/>
</dbReference>
<dbReference type="PRINTS" id="PR00086">
    <property type="entry name" value="LLDHDRGNASE"/>
</dbReference>
<feature type="active site" description="Proton acceptor" evidence="4">
    <location>
        <position position="177"/>
    </location>
</feature>
<evidence type="ECO:0000256" key="4">
    <source>
        <dbReference type="PIRSR" id="PIRSR000102-1"/>
    </source>
</evidence>
<dbReference type="Pfam" id="PF02866">
    <property type="entry name" value="Ldh_1_C"/>
    <property type="match status" value="1"/>
</dbReference>
<dbReference type="InterPro" id="IPR022383">
    <property type="entry name" value="Lactate/malate_DH_C"/>
</dbReference>
<dbReference type="CDD" id="cd01339">
    <property type="entry name" value="LDH-like_MDH"/>
    <property type="match status" value="1"/>
</dbReference>
<keyword evidence="2 7" id="KW-0560">Oxidoreductase</keyword>
<feature type="binding site" evidence="6">
    <location>
        <position position="35"/>
    </location>
    <ligand>
        <name>NAD(+)</name>
        <dbReference type="ChEBI" id="CHEBI:57540"/>
    </ligand>
</feature>
<dbReference type="GO" id="GO:0006099">
    <property type="term" value="P:tricarboxylic acid cycle"/>
    <property type="evidence" value="ECO:0007669"/>
    <property type="project" value="UniProtKB-KW"/>
</dbReference>
<name>A0A2N3PL44_9HELI</name>
<dbReference type="PANTHER" id="PTHR43128:SF16">
    <property type="entry name" value="L-LACTATE DEHYDROGENASE"/>
    <property type="match status" value="1"/>
</dbReference>
<dbReference type="InterPro" id="IPR011275">
    <property type="entry name" value="Malate_DH_type3"/>
</dbReference>
<dbReference type="Proteomes" id="UP000233350">
    <property type="component" value="Unassembled WGS sequence"/>
</dbReference>
<dbReference type="Gene3D" id="3.90.110.10">
    <property type="entry name" value="Lactate dehydrogenase/glycoside hydrolase, family 4, C-terminal"/>
    <property type="match status" value="1"/>
</dbReference>
<dbReference type="SUPFAM" id="SSF51735">
    <property type="entry name" value="NAD(P)-binding Rossmann-fold domains"/>
    <property type="match status" value="1"/>
</dbReference>
<dbReference type="OrthoDB" id="9802969at2"/>
<evidence type="ECO:0000313" key="10">
    <source>
        <dbReference type="EMBL" id="PKT82414.1"/>
    </source>
</evidence>
<evidence type="ECO:0000256" key="2">
    <source>
        <dbReference type="ARBA" id="ARBA00023002"/>
    </source>
</evidence>
<feature type="binding site" evidence="5">
    <location>
        <position position="122"/>
    </location>
    <ligand>
        <name>substrate</name>
    </ligand>
</feature>
<evidence type="ECO:0000313" key="11">
    <source>
        <dbReference type="Proteomes" id="UP000233350"/>
    </source>
</evidence>
<keyword evidence="3 6" id="KW-0520">NAD</keyword>
<feature type="binding site" evidence="6">
    <location>
        <begin position="120"/>
        <end position="122"/>
    </location>
    <ligand>
        <name>NAD(+)</name>
        <dbReference type="ChEBI" id="CHEBI:57540"/>
    </ligand>
</feature>
<dbReference type="NCBIfam" id="NF004863">
    <property type="entry name" value="PRK06223.1"/>
    <property type="match status" value="1"/>
</dbReference>
<evidence type="ECO:0000256" key="7">
    <source>
        <dbReference type="RuleBase" id="RU003369"/>
    </source>
</evidence>
<dbReference type="InterPro" id="IPR036291">
    <property type="entry name" value="NAD(P)-bd_dom_sf"/>
</dbReference>
<proteinExistence type="inferred from homology"/>
<sequence length="313" mass="33701">MERVKKVGIIGAGNVGSTLAYILSATTPYEIVLQDKDKNRARGMLLDMFQASCVGPKFTKLGVIASPKDLSDCDVIVIAAGSPRLPGMSRDDLLLANAKVISEIAKDIKENSPDAIVVLVTNPLDAMVYTALKETGFNPRQILGMAGVLDSARMASFIYEKLQCAPGQIMSPVMGGHGDDMVPLARFCMVNGVPLAELLSQSEIEEVIERTRNAGAEIVNCLKKGSAYFAPARATAEMVVAIMSDSHKILPCSVLLQGEYGYSDVVSGVPVELGINGIERIVELKLNTDEKVQFDKSVQSVKSLIDTLKKDYF</sequence>
<dbReference type="PANTHER" id="PTHR43128">
    <property type="entry name" value="L-2-HYDROXYCARBOXYLATE DEHYDROGENASE (NAD(P)(+))"/>
    <property type="match status" value="1"/>
</dbReference>
<dbReference type="EMBL" id="MBPK01000004">
    <property type="protein sequence ID" value="PKT82414.1"/>
    <property type="molecule type" value="Genomic_DNA"/>
</dbReference>
<keyword evidence="1" id="KW-0816">Tricarboxylic acid cycle</keyword>
<feature type="binding site" evidence="5">
    <location>
        <position position="90"/>
    </location>
    <ligand>
        <name>substrate</name>
    </ligand>
</feature>
<keyword evidence="11" id="KW-1185">Reference proteome</keyword>
<evidence type="ECO:0000256" key="5">
    <source>
        <dbReference type="PIRSR" id="PIRSR000102-2"/>
    </source>
</evidence>